<organism evidence="2 3">
    <name type="scientific">Deinococcus xinjiangensis</name>
    <dbReference type="NCBI Taxonomy" id="457454"/>
    <lineage>
        <taxon>Bacteria</taxon>
        <taxon>Thermotogati</taxon>
        <taxon>Deinococcota</taxon>
        <taxon>Deinococci</taxon>
        <taxon>Deinococcales</taxon>
        <taxon>Deinococcaceae</taxon>
        <taxon>Deinococcus</taxon>
    </lineage>
</organism>
<reference evidence="2 3" key="1">
    <citation type="submission" date="2024-02" db="EMBL/GenBank/DDBJ databases">
        <title>Deinococcus xinjiangensis NBRC 107630.</title>
        <authorList>
            <person name="Ichikawa N."/>
            <person name="Katano-Makiyama Y."/>
            <person name="Hidaka K."/>
        </authorList>
    </citation>
    <scope>NUCLEOTIDE SEQUENCE [LARGE SCALE GENOMIC DNA]</scope>
    <source>
        <strain evidence="2 3">NBRC 107630</strain>
    </source>
</reference>
<accession>A0ABP9V7E6</accession>
<name>A0ABP9V7E6_9DEIO</name>
<proteinExistence type="predicted"/>
<dbReference type="RefSeq" id="WP_353540424.1">
    <property type="nucleotide sequence ID" value="NZ_BAABRN010000001.1"/>
</dbReference>
<comment type="caution">
    <text evidence="2">The sequence shown here is derived from an EMBL/GenBank/DDBJ whole genome shotgun (WGS) entry which is preliminary data.</text>
</comment>
<evidence type="ECO:0000256" key="1">
    <source>
        <dbReference type="SAM" id="MobiDB-lite"/>
    </source>
</evidence>
<protein>
    <submittedName>
        <fullName evidence="2">Uncharacterized protein</fullName>
    </submittedName>
</protein>
<feature type="region of interest" description="Disordered" evidence="1">
    <location>
        <begin position="34"/>
        <end position="57"/>
    </location>
</feature>
<sequence length="57" mass="6607">MPSADDPALPSEQVELFDFDLSPLIKGLEHRLPLPPKRELERTPRFVRDKASIPRRK</sequence>
<evidence type="ECO:0000313" key="2">
    <source>
        <dbReference type="EMBL" id="GAA5500440.1"/>
    </source>
</evidence>
<keyword evidence="3" id="KW-1185">Reference proteome</keyword>
<dbReference type="Proteomes" id="UP001458946">
    <property type="component" value="Unassembled WGS sequence"/>
</dbReference>
<evidence type="ECO:0000313" key="3">
    <source>
        <dbReference type="Proteomes" id="UP001458946"/>
    </source>
</evidence>
<gene>
    <name evidence="2" type="ORF">Dxin01_00161</name>
</gene>
<dbReference type="EMBL" id="BAABRN010000001">
    <property type="protein sequence ID" value="GAA5500440.1"/>
    <property type="molecule type" value="Genomic_DNA"/>
</dbReference>